<sequence length="590" mass="65662">LLDWDASRLLVPNAVVAFHDPNESRVSCVLRDLSCWLVPRPNLSFLRQNTPRVARDFGPVHIIQSYSRAAPCLHGLRARTESALRVMDPVRVVLRSVNTDLKAQMTLEQRGCAVSRSRLARVPLGHRGFRSLSPRPSNAEPRRPPSVPTLLSLITPNLFCSLPVSVLILKYLVLCKDELSGLIPSRMPVSVYQGFSSFSSSVSFTFLGRSIRSIRADSVHPMNSHHHMATAEQRELCAFQRCVADHFLDLSAVDADGLLSLSWVRKLLHAFLVCHEEFRALLVDRWALIACPPLDHLIADFSDRAVKALDICNAARDGVDQLRRLRAQLEIVVAALGTAAASTSRRIIGEGQLRRARKALGEVAVVLDVRDAGSILFHSNRSFGRSGNADPFSSPSGGRRSYHFRSTSSTVSRSWSAARQLQAIGSNMAAPRGHEVDASAGLAVPIYTMTAVLLFSMHSLVAAIPCQDRGLQAHFSVPRTFPWSAPIVSLHVRIMEESKKKDRRNSAGLLKEIQQIERCTHQLSELLDTIQLPMSEEEEKELRQRVDELSEVCDALKDGLDVLERQVREVFLRIVRSHAENLDRLSHTLQ</sequence>
<evidence type="ECO:0000256" key="6">
    <source>
        <dbReference type="SAM" id="Coils"/>
    </source>
</evidence>
<keyword evidence="4" id="KW-0472">Membrane</keyword>
<name>A0A426XNH3_ENSVE</name>
<evidence type="ECO:0000256" key="4">
    <source>
        <dbReference type="ARBA" id="ARBA00023136"/>
    </source>
</evidence>
<evidence type="ECO:0000256" key="3">
    <source>
        <dbReference type="ARBA" id="ARBA00022989"/>
    </source>
</evidence>
<dbReference type="AlphaFoldDB" id="A0A426XNH3"/>
<feature type="region of interest" description="Disordered" evidence="7">
    <location>
        <begin position="385"/>
        <end position="405"/>
    </location>
</feature>
<evidence type="ECO:0000313" key="9">
    <source>
        <dbReference type="Proteomes" id="UP000287651"/>
    </source>
</evidence>
<feature type="non-terminal residue" evidence="8">
    <location>
        <position position="1"/>
    </location>
</feature>
<comment type="similarity">
    <text evidence="5">Belongs to the ROH1 family.</text>
</comment>
<keyword evidence="6" id="KW-0175">Coiled coil</keyword>
<dbReference type="Pfam" id="PF05633">
    <property type="entry name" value="ROH1-like"/>
    <property type="match status" value="1"/>
</dbReference>
<dbReference type="InterPro" id="IPR008511">
    <property type="entry name" value="ROH1-like"/>
</dbReference>
<keyword evidence="3" id="KW-1133">Transmembrane helix</keyword>
<evidence type="ECO:0000256" key="5">
    <source>
        <dbReference type="ARBA" id="ARBA00035114"/>
    </source>
</evidence>
<evidence type="ECO:0000256" key="7">
    <source>
        <dbReference type="SAM" id="MobiDB-lite"/>
    </source>
</evidence>
<evidence type="ECO:0000256" key="2">
    <source>
        <dbReference type="ARBA" id="ARBA00022692"/>
    </source>
</evidence>
<comment type="caution">
    <text evidence="8">The sequence shown here is derived from an EMBL/GenBank/DDBJ whole genome shotgun (WGS) entry which is preliminary data.</text>
</comment>
<gene>
    <name evidence="8" type="ORF">B296_00058131</name>
</gene>
<accession>A0A426XNH3</accession>
<evidence type="ECO:0000313" key="8">
    <source>
        <dbReference type="EMBL" id="RRT41000.1"/>
    </source>
</evidence>
<comment type="subcellular location">
    <subcellularLocation>
        <location evidence="1">Membrane</location>
        <topology evidence="1">Single-pass membrane protein</topology>
    </subcellularLocation>
</comment>
<reference evidence="8 9" key="1">
    <citation type="journal article" date="2014" name="Agronomy (Basel)">
        <title>A Draft Genome Sequence for Ensete ventricosum, the Drought-Tolerant Tree Against Hunger.</title>
        <authorList>
            <person name="Harrison J."/>
            <person name="Moore K.A."/>
            <person name="Paszkiewicz K."/>
            <person name="Jones T."/>
            <person name="Grant M."/>
            <person name="Ambacheew D."/>
            <person name="Muzemil S."/>
            <person name="Studholme D.J."/>
        </authorList>
    </citation>
    <scope>NUCLEOTIDE SEQUENCE [LARGE SCALE GENOMIC DNA]</scope>
</reference>
<organism evidence="8 9">
    <name type="scientific">Ensete ventricosum</name>
    <name type="common">Abyssinian banana</name>
    <name type="synonym">Musa ensete</name>
    <dbReference type="NCBI Taxonomy" id="4639"/>
    <lineage>
        <taxon>Eukaryota</taxon>
        <taxon>Viridiplantae</taxon>
        <taxon>Streptophyta</taxon>
        <taxon>Embryophyta</taxon>
        <taxon>Tracheophyta</taxon>
        <taxon>Spermatophyta</taxon>
        <taxon>Magnoliopsida</taxon>
        <taxon>Liliopsida</taxon>
        <taxon>Zingiberales</taxon>
        <taxon>Musaceae</taxon>
        <taxon>Ensete</taxon>
    </lineage>
</organism>
<dbReference type="Proteomes" id="UP000287651">
    <property type="component" value="Unassembled WGS sequence"/>
</dbReference>
<keyword evidence="2" id="KW-0812">Transmembrane</keyword>
<dbReference type="GO" id="GO:0016020">
    <property type="term" value="C:membrane"/>
    <property type="evidence" value="ECO:0007669"/>
    <property type="project" value="UniProtKB-SubCell"/>
</dbReference>
<dbReference type="EMBL" id="AMZH03018933">
    <property type="protein sequence ID" value="RRT41000.1"/>
    <property type="molecule type" value="Genomic_DNA"/>
</dbReference>
<protein>
    <submittedName>
        <fullName evidence="8">Uncharacterized protein</fullName>
    </submittedName>
</protein>
<feature type="compositionally biased region" description="Polar residues" evidence="7">
    <location>
        <begin position="385"/>
        <end position="396"/>
    </location>
</feature>
<feature type="coiled-coil region" evidence="6">
    <location>
        <begin position="532"/>
        <end position="566"/>
    </location>
</feature>
<evidence type="ECO:0000256" key="1">
    <source>
        <dbReference type="ARBA" id="ARBA00004167"/>
    </source>
</evidence>
<dbReference type="PANTHER" id="PTHR31509">
    <property type="entry name" value="BPS1-LIKE PROTEIN"/>
    <property type="match status" value="1"/>
</dbReference>
<proteinExistence type="inferred from homology"/>